<name>A0A6P2CIN6_9NOCA</name>
<dbReference type="Pfam" id="PF13810">
    <property type="entry name" value="DUF4185"/>
    <property type="match status" value="1"/>
</dbReference>
<accession>A0A6P2CIN6</accession>
<dbReference type="InterPro" id="IPR025442">
    <property type="entry name" value="DUF4185"/>
</dbReference>
<comment type="caution">
    <text evidence="2">The sequence shown here is derived from an EMBL/GenBank/DDBJ whole genome shotgun (WGS) entry which is preliminary data.</text>
</comment>
<evidence type="ECO:0000313" key="2">
    <source>
        <dbReference type="EMBL" id="TXG91056.1"/>
    </source>
</evidence>
<proteinExistence type="predicted"/>
<reference evidence="2 3" key="1">
    <citation type="submission" date="2018-07" db="EMBL/GenBank/DDBJ databases">
        <title>Genome sequence of Rhodococcus rhodnii ATCC 35071 from Rhodnius prolixus.</title>
        <authorList>
            <person name="Patel V."/>
            <person name="Vogel K.J."/>
        </authorList>
    </citation>
    <scope>NUCLEOTIDE SEQUENCE [LARGE SCALE GENOMIC DNA]</scope>
    <source>
        <strain evidence="2 3">ATCC 35071</strain>
    </source>
</reference>
<sequence length="329" mass="36298">MTADLVATLTGRATRPWGVGGTDLGIPVVLANGDIGYFLGDTFASARAGGRNWRSPVLLRGPATDPAAGIRFTSAAGGRRARQILPNRRDRRELPRIEAPGTEFTVVPSDAVTIGARTYLSVVSVHSWRAQRWMSNFTYLAYSDDSGASWELSPARWDNRPGALDQHWTMERDGGFVYVVSSAFGRAAGDGAILRRVREDRILDPAAYEPWGFEDAAGWRWGAPATPFLPGPFGEMSLRRVGGLWVLAYFDPAAYAIVTRTAERVDGRWSEPRIQVRGGAWGDRDGSYAQIYGGFVHPLSTPDDLHLIVSQWNTRRGKPYHVLHFRGRL</sequence>
<dbReference type="RefSeq" id="WP_010838846.1">
    <property type="nucleotide sequence ID" value="NZ_QRCM01000001.1"/>
</dbReference>
<protein>
    <submittedName>
        <fullName evidence="2">DUF4185 domain-containing protein</fullName>
    </submittedName>
</protein>
<organism evidence="2 3">
    <name type="scientific">Rhodococcus rhodnii</name>
    <dbReference type="NCBI Taxonomy" id="38312"/>
    <lineage>
        <taxon>Bacteria</taxon>
        <taxon>Bacillati</taxon>
        <taxon>Actinomycetota</taxon>
        <taxon>Actinomycetes</taxon>
        <taxon>Mycobacteriales</taxon>
        <taxon>Nocardiaceae</taxon>
        <taxon>Rhodococcus</taxon>
    </lineage>
</organism>
<dbReference type="AlphaFoldDB" id="A0A6P2CIN6"/>
<dbReference type="EMBL" id="QRCM01000001">
    <property type="protein sequence ID" value="TXG91056.1"/>
    <property type="molecule type" value="Genomic_DNA"/>
</dbReference>
<evidence type="ECO:0000313" key="3">
    <source>
        <dbReference type="Proteomes" id="UP000471120"/>
    </source>
</evidence>
<dbReference type="Proteomes" id="UP000471120">
    <property type="component" value="Unassembled WGS sequence"/>
</dbReference>
<gene>
    <name evidence="2" type="ORF">DW322_13535</name>
</gene>
<evidence type="ECO:0000259" key="1">
    <source>
        <dbReference type="Pfam" id="PF13810"/>
    </source>
</evidence>
<feature type="domain" description="DUF4185" evidence="1">
    <location>
        <begin position="12"/>
        <end position="326"/>
    </location>
</feature>